<sequence>MFIVLGILLFLSFFFSGSETALTATNRMKVQLRADQGDRKSEKLLKLISKPDRMITSILIGNNIVNILMPTLLTAIAIDKGWQVGLATTILTITLIIFGEVLPKTIAATFSERVAYLVFPIIRFLVIILSPLTYLLSLFTNIFIRIISRGTVTEATLTKEDLRSMVDIASTEGTFEEEESIRLKGVMDFPEKDVSDVMSAHRTEIVGVPLDATYEYVRDTILEHWYTRYPVYEDNMDTIVGVFYSKQLIEWSMATDSTIEDYMDREPLFVVESLSVERVFKMMLAKKKHIAIVLDEYGGTLGIVTHEDIIEEMIGQDIEDETDQEDEVLVYEMTDTRLECSGRLEMDDLKESFRSEMPDEHETVGGFVLQQLGHVPVPGDQFTYGNLDVIIEEMDRNRITRMLITKREHEEAEQAATSEEE</sequence>
<dbReference type="RefSeq" id="WP_063180049.1">
    <property type="nucleotide sequence ID" value="NZ_LQNT01000009.1"/>
</dbReference>
<dbReference type="InterPro" id="IPR000644">
    <property type="entry name" value="CBS_dom"/>
</dbReference>
<feature type="transmembrane region" description="Helical" evidence="10">
    <location>
        <begin position="84"/>
        <end position="102"/>
    </location>
</feature>
<dbReference type="SMART" id="SM01091">
    <property type="entry name" value="CorC_HlyC"/>
    <property type="match status" value="1"/>
</dbReference>
<feature type="domain" description="CBS" evidence="11">
    <location>
        <begin position="263"/>
        <end position="321"/>
    </location>
</feature>
<accession>A0A161RJR0</accession>
<dbReference type="Pfam" id="PF01595">
    <property type="entry name" value="CNNM"/>
    <property type="match status" value="1"/>
</dbReference>
<dbReference type="InterPro" id="IPR046342">
    <property type="entry name" value="CBS_dom_sf"/>
</dbReference>
<evidence type="ECO:0000256" key="6">
    <source>
        <dbReference type="ARBA" id="ARBA00023122"/>
    </source>
</evidence>
<evidence type="ECO:0000313" key="14">
    <source>
        <dbReference type="Proteomes" id="UP000076490"/>
    </source>
</evidence>
<keyword evidence="7 9" id="KW-0472">Membrane</keyword>
<comment type="caution">
    <text evidence="13">The sequence shown here is derived from an EMBL/GenBank/DDBJ whole genome shotgun (WGS) entry which is preliminary data.</text>
</comment>
<evidence type="ECO:0000256" key="8">
    <source>
        <dbReference type="PROSITE-ProRule" id="PRU00703"/>
    </source>
</evidence>
<keyword evidence="3 9" id="KW-0812">Transmembrane</keyword>
<dbReference type="InterPro" id="IPR016169">
    <property type="entry name" value="FAD-bd_PCMH_sub2"/>
</dbReference>
<feature type="domain" description="CNNM transmembrane" evidence="12">
    <location>
        <begin position="1"/>
        <end position="179"/>
    </location>
</feature>
<dbReference type="PANTHER" id="PTHR22777">
    <property type="entry name" value="HEMOLYSIN-RELATED"/>
    <property type="match status" value="1"/>
</dbReference>
<evidence type="ECO:0000256" key="9">
    <source>
        <dbReference type="PROSITE-ProRule" id="PRU01193"/>
    </source>
</evidence>
<feature type="transmembrane region" description="Helical" evidence="10">
    <location>
        <begin position="114"/>
        <end position="139"/>
    </location>
</feature>
<evidence type="ECO:0000256" key="3">
    <source>
        <dbReference type="ARBA" id="ARBA00022692"/>
    </source>
</evidence>
<keyword evidence="4" id="KW-0677">Repeat</keyword>
<dbReference type="GO" id="GO:0050660">
    <property type="term" value="F:flavin adenine dinucleotide binding"/>
    <property type="evidence" value="ECO:0007669"/>
    <property type="project" value="InterPro"/>
</dbReference>
<dbReference type="AlphaFoldDB" id="A0A161RJR0"/>
<dbReference type="InterPro" id="IPR002550">
    <property type="entry name" value="CNNM"/>
</dbReference>
<dbReference type="PROSITE" id="PS51371">
    <property type="entry name" value="CBS"/>
    <property type="match status" value="1"/>
</dbReference>
<comment type="subcellular location">
    <subcellularLocation>
        <location evidence="1">Membrane</location>
        <topology evidence="1">Multi-pass membrane protein</topology>
    </subcellularLocation>
</comment>
<dbReference type="Gene3D" id="3.30.465.10">
    <property type="match status" value="1"/>
</dbReference>
<dbReference type="SUPFAM" id="SSF54631">
    <property type="entry name" value="CBS-domain pair"/>
    <property type="match status" value="1"/>
</dbReference>
<evidence type="ECO:0000256" key="5">
    <source>
        <dbReference type="ARBA" id="ARBA00022989"/>
    </source>
</evidence>
<evidence type="ECO:0000259" key="12">
    <source>
        <dbReference type="PROSITE" id="PS51846"/>
    </source>
</evidence>
<dbReference type="EMBL" id="LQNT01000009">
    <property type="protein sequence ID" value="KZE38498.1"/>
    <property type="molecule type" value="Genomic_DNA"/>
</dbReference>
<evidence type="ECO:0000313" key="13">
    <source>
        <dbReference type="EMBL" id="KZE38498.1"/>
    </source>
</evidence>
<dbReference type="InterPro" id="IPR005170">
    <property type="entry name" value="Transptr-assoc_dom"/>
</dbReference>
<proteinExistence type="inferred from homology"/>
<dbReference type="Pfam" id="PF03471">
    <property type="entry name" value="CorC_HlyC"/>
    <property type="match status" value="1"/>
</dbReference>
<dbReference type="InterPro" id="IPR036318">
    <property type="entry name" value="FAD-bd_PCMH-like_sf"/>
</dbReference>
<evidence type="ECO:0000259" key="11">
    <source>
        <dbReference type="PROSITE" id="PS51371"/>
    </source>
</evidence>
<dbReference type="CDD" id="cd04590">
    <property type="entry name" value="CBS_pair_CorC_HlyC_assoc"/>
    <property type="match status" value="1"/>
</dbReference>
<protein>
    <submittedName>
        <fullName evidence="13">Hemolysin</fullName>
    </submittedName>
</protein>
<evidence type="ECO:0000256" key="1">
    <source>
        <dbReference type="ARBA" id="ARBA00004141"/>
    </source>
</evidence>
<dbReference type="SUPFAM" id="SSF56176">
    <property type="entry name" value="FAD-binding/transporter-associated domain-like"/>
    <property type="match status" value="1"/>
</dbReference>
<dbReference type="PROSITE" id="PS51846">
    <property type="entry name" value="CNNM"/>
    <property type="match status" value="1"/>
</dbReference>
<evidence type="ECO:0000256" key="2">
    <source>
        <dbReference type="ARBA" id="ARBA00006337"/>
    </source>
</evidence>
<keyword evidence="6 8" id="KW-0129">CBS domain</keyword>
<dbReference type="PANTHER" id="PTHR22777:SF17">
    <property type="entry name" value="UPF0053 PROTEIN SLL0260"/>
    <property type="match status" value="1"/>
</dbReference>
<feature type="transmembrane region" description="Helical" evidence="10">
    <location>
        <begin position="54"/>
        <end position="77"/>
    </location>
</feature>
<comment type="similarity">
    <text evidence="2">Belongs to the UPF0053 family.</text>
</comment>
<dbReference type="Proteomes" id="UP000076490">
    <property type="component" value="Unassembled WGS sequence"/>
</dbReference>
<dbReference type="OrthoDB" id="9798188at2"/>
<gene>
    <name evidence="13" type="ORF">AV656_06220</name>
</gene>
<evidence type="ECO:0000256" key="10">
    <source>
        <dbReference type="SAM" id="Phobius"/>
    </source>
</evidence>
<dbReference type="Pfam" id="PF00571">
    <property type="entry name" value="CBS"/>
    <property type="match status" value="2"/>
</dbReference>
<evidence type="ECO:0000256" key="4">
    <source>
        <dbReference type="ARBA" id="ARBA00022737"/>
    </source>
</evidence>
<evidence type="ECO:0000256" key="7">
    <source>
        <dbReference type="ARBA" id="ARBA00023136"/>
    </source>
</evidence>
<name>A0A161RJR0_9BACL</name>
<keyword evidence="5 9" id="KW-1133">Transmembrane helix</keyword>
<reference evidence="13 14" key="1">
    <citation type="submission" date="2016-01" db="EMBL/GenBank/DDBJ databases">
        <title>Whole genome sequencing of Bhargavaea cecembensis T14.</title>
        <authorList>
            <person name="Hong K.W."/>
        </authorList>
    </citation>
    <scope>NUCLEOTIDE SEQUENCE [LARGE SCALE GENOMIC DNA]</scope>
    <source>
        <strain evidence="13 14">T14</strain>
    </source>
</reference>
<organism evidence="13 14">
    <name type="scientific">Bhargavaea cecembensis</name>
    <dbReference type="NCBI Taxonomy" id="394098"/>
    <lineage>
        <taxon>Bacteria</taxon>
        <taxon>Bacillati</taxon>
        <taxon>Bacillota</taxon>
        <taxon>Bacilli</taxon>
        <taxon>Bacillales</taxon>
        <taxon>Caryophanaceae</taxon>
        <taxon>Bhargavaea</taxon>
    </lineage>
</organism>
<dbReference type="InterPro" id="IPR044751">
    <property type="entry name" value="Ion_transp-like_CBS"/>
</dbReference>
<dbReference type="GO" id="GO:0005886">
    <property type="term" value="C:plasma membrane"/>
    <property type="evidence" value="ECO:0007669"/>
    <property type="project" value="TreeGrafter"/>
</dbReference>
<dbReference type="Gene3D" id="3.10.580.10">
    <property type="entry name" value="CBS-domain"/>
    <property type="match status" value="1"/>
</dbReference>